<dbReference type="Gene3D" id="1.20.1600.10">
    <property type="entry name" value="Outer membrane efflux proteins (OEP)"/>
    <property type="match status" value="1"/>
</dbReference>
<feature type="chain" id="PRO_5022205021" evidence="9">
    <location>
        <begin position="22"/>
        <end position="438"/>
    </location>
</feature>
<keyword evidence="3" id="KW-0813">Transport</keyword>
<feature type="coiled-coil region" evidence="8">
    <location>
        <begin position="388"/>
        <end position="415"/>
    </location>
</feature>
<reference evidence="10 11" key="1">
    <citation type="submission" date="2019-07" db="EMBL/GenBank/DDBJ databases">
        <title>Genome sequencing for Formosa sp. PS13.</title>
        <authorList>
            <person name="Park S.-J."/>
        </authorList>
    </citation>
    <scope>NUCLEOTIDE SEQUENCE [LARGE SCALE GENOMIC DNA]</scope>
    <source>
        <strain evidence="10 11">PS13</strain>
    </source>
</reference>
<protein>
    <submittedName>
        <fullName evidence="10">TolC family protein</fullName>
    </submittedName>
</protein>
<dbReference type="AlphaFoldDB" id="A0A516GME6"/>
<organism evidence="10 11">
    <name type="scientific">Formosa sediminum</name>
    <dbReference type="NCBI Taxonomy" id="2594004"/>
    <lineage>
        <taxon>Bacteria</taxon>
        <taxon>Pseudomonadati</taxon>
        <taxon>Bacteroidota</taxon>
        <taxon>Flavobacteriia</taxon>
        <taxon>Flavobacteriales</taxon>
        <taxon>Flavobacteriaceae</taxon>
        <taxon>Formosa</taxon>
    </lineage>
</organism>
<evidence type="ECO:0000256" key="3">
    <source>
        <dbReference type="ARBA" id="ARBA00022448"/>
    </source>
</evidence>
<evidence type="ECO:0000256" key="7">
    <source>
        <dbReference type="ARBA" id="ARBA00023237"/>
    </source>
</evidence>
<dbReference type="PANTHER" id="PTHR30026">
    <property type="entry name" value="OUTER MEMBRANE PROTEIN TOLC"/>
    <property type="match status" value="1"/>
</dbReference>
<dbReference type="OrthoDB" id="680214at2"/>
<evidence type="ECO:0000256" key="1">
    <source>
        <dbReference type="ARBA" id="ARBA00004442"/>
    </source>
</evidence>
<keyword evidence="8" id="KW-0175">Coiled coil</keyword>
<dbReference type="InterPro" id="IPR051906">
    <property type="entry name" value="TolC-like"/>
</dbReference>
<evidence type="ECO:0000256" key="5">
    <source>
        <dbReference type="ARBA" id="ARBA00022692"/>
    </source>
</evidence>
<comment type="subcellular location">
    <subcellularLocation>
        <location evidence="1">Cell outer membrane</location>
    </subcellularLocation>
</comment>
<evidence type="ECO:0000256" key="4">
    <source>
        <dbReference type="ARBA" id="ARBA00022452"/>
    </source>
</evidence>
<keyword evidence="9" id="KW-0732">Signal</keyword>
<dbReference type="PANTHER" id="PTHR30026:SF20">
    <property type="entry name" value="OUTER MEMBRANE PROTEIN TOLC"/>
    <property type="match status" value="1"/>
</dbReference>
<dbReference type="GO" id="GO:0015288">
    <property type="term" value="F:porin activity"/>
    <property type="evidence" value="ECO:0007669"/>
    <property type="project" value="TreeGrafter"/>
</dbReference>
<evidence type="ECO:0000256" key="6">
    <source>
        <dbReference type="ARBA" id="ARBA00023136"/>
    </source>
</evidence>
<evidence type="ECO:0000313" key="10">
    <source>
        <dbReference type="EMBL" id="QDO92679.1"/>
    </source>
</evidence>
<evidence type="ECO:0000313" key="11">
    <source>
        <dbReference type="Proteomes" id="UP000319209"/>
    </source>
</evidence>
<dbReference type="Pfam" id="PF02321">
    <property type="entry name" value="OEP"/>
    <property type="match status" value="2"/>
</dbReference>
<evidence type="ECO:0000256" key="9">
    <source>
        <dbReference type="SAM" id="SignalP"/>
    </source>
</evidence>
<dbReference type="KEGG" id="fop:FNB79_01340"/>
<dbReference type="Proteomes" id="UP000319209">
    <property type="component" value="Chromosome"/>
</dbReference>
<evidence type="ECO:0000256" key="8">
    <source>
        <dbReference type="SAM" id="Coils"/>
    </source>
</evidence>
<keyword evidence="4" id="KW-1134">Transmembrane beta strand</keyword>
<dbReference type="GO" id="GO:0009279">
    <property type="term" value="C:cell outer membrane"/>
    <property type="evidence" value="ECO:0007669"/>
    <property type="project" value="UniProtKB-SubCell"/>
</dbReference>
<gene>
    <name evidence="10" type="ORF">FNB79_01340</name>
</gene>
<dbReference type="GO" id="GO:0015562">
    <property type="term" value="F:efflux transmembrane transporter activity"/>
    <property type="evidence" value="ECO:0007669"/>
    <property type="project" value="InterPro"/>
</dbReference>
<accession>A0A516GME6</accession>
<dbReference type="EMBL" id="CP041637">
    <property type="protein sequence ID" value="QDO92679.1"/>
    <property type="molecule type" value="Genomic_DNA"/>
</dbReference>
<keyword evidence="7" id="KW-0998">Cell outer membrane</keyword>
<dbReference type="InterPro" id="IPR003423">
    <property type="entry name" value="OMP_efflux"/>
</dbReference>
<proteinExistence type="inferred from homology"/>
<comment type="similarity">
    <text evidence="2">Belongs to the outer membrane factor (OMF) (TC 1.B.17) family.</text>
</comment>
<sequence length="438" mass="49190">MKSNVLILSMFSFLCLTQLKAQEQKPLSIQEAVSLVLQQSDAAKLNDTKVNTSEHEVQVAKNLQYPDISIGGQYRYLTNVEFSSDIQSDAISELAQGSEIPDVNEFKIGYLDISMPLFAGFKIKNTIEASKNAHTATSYMAKNNKEKLALETIHLYLNLYKAEQSIALFEENLISAQQRVTDFKNMEENGLLARNDLLKAQLQESQVKISLEEAKKNKSILNYRLVTLLKLPQGTSLKTISEQFGITPETLDADSIYRSDLEALKYQELATENQIKIAKSNYYPSIGLVGGYLALDMPNAFTLTNAINIGVGISYDLSDIFKNKSEVEIAKSKAEELHYKIDQTTDQIKVEVENALQNYQLANKKLELYAQSEIQAIENYRIVKDKFENGLADTNDTLEADLEQLQAKINLAFAKADISQKYYELLTAQGQLTTLINN</sequence>
<keyword evidence="11" id="KW-1185">Reference proteome</keyword>
<name>A0A516GME6_9FLAO</name>
<keyword evidence="6" id="KW-0472">Membrane</keyword>
<feature type="signal peptide" evidence="9">
    <location>
        <begin position="1"/>
        <end position="21"/>
    </location>
</feature>
<dbReference type="SUPFAM" id="SSF56954">
    <property type="entry name" value="Outer membrane efflux proteins (OEP)"/>
    <property type="match status" value="1"/>
</dbReference>
<dbReference type="GO" id="GO:1990281">
    <property type="term" value="C:efflux pump complex"/>
    <property type="evidence" value="ECO:0007669"/>
    <property type="project" value="TreeGrafter"/>
</dbReference>
<keyword evidence="5" id="KW-0812">Transmembrane</keyword>
<evidence type="ECO:0000256" key="2">
    <source>
        <dbReference type="ARBA" id="ARBA00007613"/>
    </source>
</evidence>
<dbReference type="RefSeq" id="WP_143379589.1">
    <property type="nucleotide sequence ID" value="NZ_CP041637.1"/>
</dbReference>